<accession>A0AB34J8Q2</accession>
<dbReference type="EMBL" id="JBGBPQ010000011">
    <property type="protein sequence ID" value="KAL1515682.1"/>
    <property type="molecule type" value="Genomic_DNA"/>
</dbReference>
<organism evidence="1 2">
    <name type="scientific">Prymnesium parvum</name>
    <name type="common">Toxic golden alga</name>
    <dbReference type="NCBI Taxonomy" id="97485"/>
    <lineage>
        <taxon>Eukaryota</taxon>
        <taxon>Haptista</taxon>
        <taxon>Haptophyta</taxon>
        <taxon>Prymnesiophyceae</taxon>
        <taxon>Prymnesiales</taxon>
        <taxon>Prymnesiaceae</taxon>
        <taxon>Prymnesium</taxon>
    </lineage>
</organism>
<comment type="caution">
    <text evidence="1">The sequence shown here is derived from an EMBL/GenBank/DDBJ whole genome shotgun (WGS) entry which is preliminary data.</text>
</comment>
<sequence length="447" mass="49548">MEMDVGPALRQATLDRGISLLGNARSLDPLFSTLHAGKPIVLGVFGASVAQNAGCLAQPHKRCMWYSGKRNVTRAYGRPSKRPFKGFAVRLYDHIQRQFPHPDHQINNSALDATPVQVALPCLFSHMPVQMHLVLLDFGSMATHLDLTAIEGVVRALLSLKPPPALLLLSVQEWCTQHIRPRKLYQVGQLLTGQSTRDNVYPDTPWSRAETETLRVCQHYGQACVSVRRALEPHVYAHEANFSLHDVVGEDCLHPISGRYGVSYVAQLLTHWFDVALASWSRTRRDVPSLLRPQSMKAPLYPSNEKLKPMRCYGFKARDDMTGQALHPIAWCSGPNTFGLSRKSAHSPSCWGMPENSCPSRIFRSGAHATKAFKEFVQDAPHFWFHCRYALSMASRKISPGVLGLVAGATLIARVDIAMSTQSGELGSMPRKVSACWALVGLPAEDR</sequence>
<evidence type="ECO:0000313" key="1">
    <source>
        <dbReference type="EMBL" id="KAL1515682.1"/>
    </source>
</evidence>
<dbReference type="AlphaFoldDB" id="A0AB34J8Q2"/>
<dbReference type="PANTHER" id="PTHR34407:SF1">
    <property type="entry name" value="SGNH HYDROLASE-TYPE ESTERASE DOMAIN-CONTAINING PROTEIN"/>
    <property type="match status" value="1"/>
</dbReference>
<reference evidence="1 2" key="1">
    <citation type="journal article" date="2024" name="Science">
        <title>Giant polyketide synthase enzymes in the biosynthesis of giant marine polyether toxins.</title>
        <authorList>
            <person name="Fallon T.R."/>
            <person name="Shende V.V."/>
            <person name="Wierzbicki I.H."/>
            <person name="Pendleton A.L."/>
            <person name="Watervoot N.F."/>
            <person name="Auber R.P."/>
            <person name="Gonzalez D.J."/>
            <person name="Wisecaver J.H."/>
            <person name="Moore B.S."/>
        </authorList>
    </citation>
    <scope>NUCLEOTIDE SEQUENCE [LARGE SCALE GENOMIC DNA]</scope>
    <source>
        <strain evidence="1 2">12B1</strain>
    </source>
</reference>
<proteinExistence type="predicted"/>
<keyword evidence="2" id="KW-1185">Reference proteome</keyword>
<name>A0AB34J8Q2_PRYPA</name>
<evidence type="ECO:0000313" key="2">
    <source>
        <dbReference type="Proteomes" id="UP001515480"/>
    </source>
</evidence>
<dbReference type="PANTHER" id="PTHR34407">
    <property type="entry name" value="EXPRESSED PROTEIN"/>
    <property type="match status" value="1"/>
</dbReference>
<dbReference type="Proteomes" id="UP001515480">
    <property type="component" value="Unassembled WGS sequence"/>
</dbReference>
<gene>
    <name evidence="1" type="ORF">AB1Y20_002299</name>
</gene>
<protein>
    <submittedName>
        <fullName evidence="1">Uncharacterized protein</fullName>
    </submittedName>
</protein>